<keyword evidence="2" id="KW-1185">Reference proteome</keyword>
<gene>
    <name evidence="1" type="ORF">GFSPODELE1_LOCUS6846</name>
</gene>
<evidence type="ECO:0000313" key="1">
    <source>
        <dbReference type="EMBL" id="CAL1708418.1"/>
    </source>
</evidence>
<dbReference type="EMBL" id="OZ037948">
    <property type="protein sequence ID" value="CAL1708418.1"/>
    <property type="molecule type" value="Genomic_DNA"/>
</dbReference>
<evidence type="ECO:0000313" key="2">
    <source>
        <dbReference type="Proteomes" id="UP001497453"/>
    </source>
</evidence>
<proteinExistence type="predicted"/>
<reference evidence="2" key="1">
    <citation type="submission" date="2024-04" db="EMBL/GenBank/DDBJ databases">
        <authorList>
            <person name="Shaw F."/>
            <person name="Minotto A."/>
        </authorList>
    </citation>
    <scope>NUCLEOTIDE SEQUENCE [LARGE SCALE GENOMIC DNA]</scope>
</reference>
<accession>A0ABP1DMY1</accession>
<sequence length="270" mass="31140">MNPTHETTFWNIPRSFEDVKKYIHDAGERIMNRTGAPNHLQDIVQRVMCEVNSSLEEVDWLFNKKVVVPNPFVLTPFPIWSIYSALAWLINIDILGLYQTITNQADEDVLNDVELAYRYARMCALMTMHLDTSKGPGMIQIWRAQCAEDAIKVRFLWPMNDTTRQAWSNLVDSDQYPRRFRGSDLYFQDSGDAAQQSHGYSWMLTEPPFISPHFIFRVQKFSAIEVPVPKMITNVPRDEVHLVRPGLCKIDRETVYSGSQIARTHPTGAC</sequence>
<protein>
    <recommendedName>
        <fullName evidence="3">Mating-type protein MAT1-1-2</fullName>
    </recommendedName>
</protein>
<evidence type="ECO:0008006" key="3">
    <source>
        <dbReference type="Google" id="ProtNLM"/>
    </source>
</evidence>
<dbReference type="Proteomes" id="UP001497453">
    <property type="component" value="Chromosome 5"/>
</dbReference>
<name>A0ABP1DMY1_9APHY</name>
<organism evidence="1 2">
    <name type="scientific">Somion occarium</name>
    <dbReference type="NCBI Taxonomy" id="3059160"/>
    <lineage>
        <taxon>Eukaryota</taxon>
        <taxon>Fungi</taxon>
        <taxon>Dikarya</taxon>
        <taxon>Basidiomycota</taxon>
        <taxon>Agaricomycotina</taxon>
        <taxon>Agaricomycetes</taxon>
        <taxon>Polyporales</taxon>
        <taxon>Cerrenaceae</taxon>
        <taxon>Somion</taxon>
    </lineage>
</organism>